<feature type="compositionally biased region" description="Polar residues" evidence="1">
    <location>
        <begin position="142"/>
        <end position="153"/>
    </location>
</feature>
<evidence type="ECO:0000256" key="1">
    <source>
        <dbReference type="SAM" id="MobiDB-lite"/>
    </source>
</evidence>
<comment type="caution">
    <text evidence="2">The sequence shown here is derived from an EMBL/GenBank/DDBJ whole genome shotgun (WGS) entry which is preliminary data.</text>
</comment>
<dbReference type="OrthoDB" id="2922587at2759"/>
<accession>A0A9W9A6E6</accession>
<evidence type="ECO:0000313" key="3">
    <source>
        <dbReference type="Proteomes" id="UP001150266"/>
    </source>
</evidence>
<protein>
    <submittedName>
        <fullName evidence="2">Uncharacterized protein</fullName>
    </submittedName>
</protein>
<gene>
    <name evidence="2" type="ORF">J3R30DRAFT_559272</name>
</gene>
<name>A0A9W9A6E6_9AGAR</name>
<keyword evidence="3" id="KW-1185">Reference proteome</keyword>
<sequence length="370" mass="41138">MTILDPSKAKLTMKKRTLQIRASRDEVVPPTKHIIKIPKMNNVAKPPTSRHIAERRDNPSQVSTNSGLVILIPGRASSKRNRELDSEEEREDSTLVAAEGPSSKRPRKVVESDESDDDNTLISIPVPVPKTRTLRKPKAPIQPNTTRSQVASTGLTTPSCSYTGLFDLYAMDHQDLCEIYRPQNSKMPQYQDLYSALRSNDNTNKLTARIHLPTVPFGRKFGRAHVPAFCNPISLRPYDIELTRISHVKQVFYRDHEKDCFVTRYSSDVSRAGKNPGVSGKIGVAPSGTAGPVGASCAIGAENNGVIDSSGDFNLSRVWEKIDEEGRLMEIFEGYMSLRVRYSKEYESKGNGEGFDIGFAFWAVRSHDTG</sequence>
<reference evidence="2" key="1">
    <citation type="submission" date="2022-08" db="EMBL/GenBank/DDBJ databases">
        <title>A Global Phylogenomic Analysis of the Shiitake Genus Lentinula.</title>
        <authorList>
            <consortium name="DOE Joint Genome Institute"/>
            <person name="Sierra-Patev S."/>
            <person name="Min B."/>
            <person name="Naranjo-Ortiz M."/>
            <person name="Looney B."/>
            <person name="Konkel Z."/>
            <person name="Slot J.C."/>
            <person name="Sakamoto Y."/>
            <person name="Steenwyk J.L."/>
            <person name="Rokas A."/>
            <person name="Carro J."/>
            <person name="Camarero S."/>
            <person name="Ferreira P."/>
            <person name="Molpeceres G."/>
            <person name="Ruiz-Duenas F.J."/>
            <person name="Serrano A."/>
            <person name="Henrissat B."/>
            <person name="Drula E."/>
            <person name="Hughes K.W."/>
            <person name="Mata J.L."/>
            <person name="Ishikawa N.K."/>
            <person name="Vargas-Isla R."/>
            <person name="Ushijima S."/>
            <person name="Smith C.A."/>
            <person name="Ahrendt S."/>
            <person name="Andreopoulos W."/>
            <person name="He G."/>
            <person name="Labutti K."/>
            <person name="Lipzen A."/>
            <person name="Ng V."/>
            <person name="Riley R."/>
            <person name="Sandor L."/>
            <person name="Barry K."/>
            <person name="Martinez A.T."/>
            <person name="Xiao Y."/>
            <person name="Gibbons J.G."/>
            <person name="Terashima K."/>
            <person name="Grigoriev I.V."/>
            <person name="Hibbett D.S."/>
        </authorList>
    </citation>
    <scope>NUCLEOTIDE SEQUENCE</scope>
    <source>
        <strain evidence="2">JLM2183</strain>
    </source>
</reference>
<evidence type="ECO:0000313" key="2">
    <source>
        <dbReference type="EMBL" id="KAJ4475500.1"/>
    </source>
</evidence>
<organism evidence="2 3">
    <name type="scientific">Lentinula aciculospora</name>
    <dbReference type="NCBI Taxonomy" id="153920"/>
    <lineage>
        <taxon>Eukaryota</taxon>
        <taxon>Fungi</taxon>
        <taxon>Dikarya</taxon>
        <taxon>Basidiomycota</taxon>
        <taxon>Agaricomycotina</taxon>
        <taxon>Agaricomycetes</taxon>
        <taxon>Agaricomycetidae</taxon>
        <taxon>Agaricales</taxon>
        <taxon>Marasmiineae</taxon>
        <taxon>Omphalotaceae</taxon>
        <taxon>Lentinula</taxon>
    </lineage>
</organism>
<proteinExistence type="predicted"/>
<dbReference type="AlphaFoldDB" id="A0A9W9A6E6"/>
<dbReference type="EMBL" id="JAOTPV010000014">
    <property type="protein sequence ID" value="KAJ4475500.1"/>
    <property type="molecule type" value="Genomic_DNA"/>
</dbReference>
<feature type="region of interest" description="Disordered" evidence="1">
    <location>
        <begin position="39"/>
        <end position="124"/>
    </location>
</feature>
<dbReference type="Proteomes" id="UP001150266">
    <property type="component" value="Unassembled WGS sequence"/>
</dbReference>
<feature type="region of interest" description="Disordered" evidence="1">
    <location>
        <begin position="134"/>
        <end position="153"/>
    </location>
</feature>